<dbReference type="InterPro" id="IPR036388">
    <property type="entry name" value="WH-like_DNA-bd_sf"/>
</dbReference>
<dbReference type="InterPro" id="IPR011965">
    <property type="entry name" value="PaaX_trns_reg"/>
</dbReference>
<dbReference type="InterPro" id="IPR012906">
    <property type="entry name" value="PaaX-like_N"/>
</dbReference>
<proteinExistence type="predicted"/>
<reference evidence="4" key="1">
    <citation type="submission" date="2015-07" db="EMBL/GenBank/DDBJ databases">
        <authorList>
            <person name="Rodrigo-Torres Lidia"/>
            <person name="Arahal R.David."/>
        </authorList>
    </citation>
    <scope>NUCLEOTIDE SEQUENCE [LARGE SCALE GENOMIC DNA]</scope>
    <source>
        <strain evidence="4">CECT 5096</strain>
    </source>
</reference>
<evidence type="ECO:0000313" key="4">
    <source>
        <dbReference type="Proteomes" id="UP000049983"/>
    </source>
</evidence>
<dbReference type="Pfam" id="PF08223">
    <property type="entry name" value="PaaX_C"/>
    <property type="match status" value="1"/>
</dbReference>
<dbReference type="STRING" id="311410.LA5095_01320"/>
<dbReference type="PANTHER" id="PTHR30319:SF1">
    <property type="entry name" value="TRANSCRIPTIONAL REPRESSOR PAAX"/>
    <property type="match status" value="1"/>
</dbReference>
<dbReference type="RefSeq" id="WP_208992581.1">
    <property type="nucleotide sequence ID" value="NZ_CXWA01000001.1"/>
</dbReference>
<evidence type="ECO:0000259" key="1">
    <source>
        <dbReference type="Pfam" id="PF07848"/>
    </source>
</evidence>
<organism evidence="3 4">
    <name type="scientific">Roseibium album</name>
    <dbReference type="NCBI Taxonomy" id="311410"/>
    <lineage>
        <taxon>Bacteria</taxon>
        <taxon>Pseudomonadati</taxon>
        <taxon>Pseudomonadota</taxon>
        <taxon>Alphaproteobacteria</taxon>
        <taxon>Hyphomicrobiales</taxon>
        <taxon>Stappiaceae</taxon>
        <taxon>Roseibium</taxon>
    </lineage>
</organism>
<dbReference type="GeneID" id="97669951"/>
<accession>A0A0M6Z8V7</accession>
<name>A0A0M6Z8V7_9HYPH</name>
<dbReference type="Gene3D" id="1.10.10.10">
    <property type="entry name" value="Winged helix-like DNA-binding domain superfamily/Winged helix DNA-binding domain"/>
    <property type="match status" value="1"/>
</dbReference>
<dbReference type="PANTHER" id="PTHR30319">
    <property type="entry name" value="PHENYLACETIC ACID REGULATOR-RELATED TRANSCRIPTIONAL REPRESSOR"/>
    <property type="match status" value="1"/>
</dbReference>
<dbReference type="EMBL" id="CXWC01000010">
    <property type="protein sequence ID" value="CTQ70571.1"/>
    <property type="molecule type" value="Genomic_DNA"/>
</dbReference>
<protein>
    <submittedName>
        <fullName evidence="3">Transcriptional repressor PaaX</fullName>
    </submittedName>
</protein>
<dbReference type="Pfam" id="PF07848">
    <property type="entry name" value="PaaX"/>
    <property type="match status" value="1"/>
</dbReference>
<dbReference type="Proteomes" id="UP000049983">
    <property type="component" value="Unassembled WGS sequence"/>
</dbReference>
<dbReference type="InterPro" id="IPR013225">
    <property type="entry name" value="PaaX_C"/>
</dbReference>
<keyword evidence="4" id="KW-1185">Reference proteome</keyword>
<feature type="domain" description="Transcriptional repressor PaaX-like N-terminal" evidence="1">
    <location>
        <begin position="24"/>
        <end position="88"/>
    </location>
</feature>
<feature type="domain" description="Transcriptional repressor PaaX-like C-terminal" evidence="2">
    <location>
        <begin position="167"/>
        <end position="258"/>
    </location>
</feature>
<gene>
    <name evidence="3" type="primary">paaX</name>
    <name evidence="3" type="ORF">LA5096_02575</name>
</gene>
<sequence length="292" mass="31840">MSTAEVNTKFQMLPGADVPRAPVFIVTLYGDAIEPRGGTLWMGDLVTCCARQGISESLVRTAVSRLVTAGKLFGERIGRKSFYRLTGQARAEFRQAARVLYAPPPPARGWLVAAKAAEALPEGWASLGQGAAIAPNREDIAFPAGPLLSAETVGDPAGWPALAADYWDLQGVADRYKRFLLRFEALGALLKSGNGTVDLEGEEALALRLQLVHHYRLAALKDPRLPRDAWPSDWPAEEARQLFVRAYLSLTAEADSFIGLTFRDAIGLLPSATEETCLRLDRLEREMAMLTC</sequence>
<dbReference type="AlphaFoldDB" id="A0A0M6Z8V7"/>
<evidence type="ECO:0000259" key="2">
    <source>
        <dbReference type="Pfam" id="PF08223"/>
    </source>
</evidence>
<dbReference type="PIRSF" id="PIRSF020623">
    <property type="entry name" value="PaaX"/>
    <property type="match status" value="1"/>
</dbReference>
<evidence type="ECO:0000313" key="3">
    <source>
        <dbReference type="EMBL" id="CTQ70571.1"/>
    </source>
</evidence>
<dbReference type="Gene3D" id="1.20.58.1460">
    <property type="match status" value="1"/>
</dbReference>
<dbReference type="GO" id="GO:0006351">
    <property type="term" value="P:DNA-templated transcription"/>
    <property type="evidence" value="ECO:0007669"/>
    <property type="project" value="InterPro"/>
</dbReference>